<dbReference type="FunFam" id="1.10.3210.10:FF:000017">
    <property type="entry name" value="Deoxynucleoside triphosphate triphosphohydrolase SAMHD1"/>
    <property type="match status" value="1"/>
</dbReference>
<dbReference type="InterPro" id="IPR003607">
    <property type="entry name" value="HD/PDEase_dom"/>
</dbReference>
<sequence>MTLNPTPGITSGLYEKIINDPIHGHIRLDEVCIAVIDTPQFQRLRDLKQLGSAYYVFPGGSHNRFEHSIGVCHLAGKLVEHLRSLQPELGITDSDVKCVKIAGLCHDLGHGPFSHIFDNEFMPRARPDLKWTHEKASEDMLEYMVQENPEVASRISAEELRFIKDLIHGQARGSYPQAQKRFLFDIVANKRNSVDVDKYDYIQRDCYHVGVKSSMDTNRLIMVSRVVDNEICYNQKDVMNMYELFHTRYSLFKRVYTHKVGKAVEYMVTDLLLAADSHYQIAASVDDMSKYIHITDCLLREIERSTSPDLAKAREILLRLRKRDLYRCADMILWPAPRVEERWKKDVITVEKIVERQGEGDGLVEGDVIVEWLKLNYAMGTSNPVDSINFFNKWDMTRKYRIPREHVSVMIPTIFEETVLRVFTRIDTKRKAVQSAFRRLIAEINDDPILLQELGGSIDTWSSTPTSSNFPLDSYSSDEDEERGVKRKRGNGGESVPVTPVRGSNGNGNGNGMGREQVTPTRIPGVPILHRSPSGGIMLETSEGQTLPGNYHEISSPARKKATSRLG</sequence>
<dbReference type="PANTHER" id="PTHR11373:SF4">
    <property type="entry name" value="DEOXYNUCLEOSIDE TRIPHOSPHATE TRIPHOSPHOHYDROLASE SAMHD1"/>
    <property type="match status" value="1"/>
</dbReference>
<evidence type="ECO:0000256" key="1">
    <source>
        <dbReference type="SAM" id="MobiDB-lite"/>
    </source>
</evidence>
<dbReference type="InterPro" id="IPR050135">
    <property type="entry name" value="dGTPase-like"/>
</dbReference>
<gene>
    <name evidence="3" type="primary">SAMHD1</name>
    <name evidence="3" type="ORF">HK097_002036</name>
</gene>
<dbReference type="SUPFAM" id="SSF109604">
    <property type="entry name" value="HD-domain/PDEase-like"/>
    <property type="match status" value="1"/>
</dbReference>
<dbReference type="Gene3D" id="3.30.70.2760">
    <property type="match status" value="1"/>
</dbReference>
<dbReference type="CDD" id="cd00077">
    <property type="entry name" value="HDc"/>
    <property type="match status" value="1"/>
</dbReference>
<feature type="region of interest" description="Disordered" evidence="1">
    <location>
        <begin position="462"/>
        <end position="524"/>
    </location>
</feature>
<feature type="region of interest" description="Disordered" evidence="1">
    <location>
        <begin position="540"/>
        <end position="567"/>
    </location>
</feature>
<dbReference type="InterPro" id="IPR006674">
    <property type="entry name" value="HD_domain"/>
</dbReference>
<proteinExistence type="predicted"/>
<evidence type="ECO:0000259" key="2">
    <source>
        <dbReference type="SMART" id="SM00471"/>
    </source>
</evidence>
<reference evidence="3" key="1">
    <citation type="submission" date="2020-05" db="EMBL/GenBank/DDBJ databases">
        <title>Phylogenomic resolution of chytrid fungi.</title>
        <authorList>
            <person name="Stajich J.E."/>
            <person name="Amses K."/>
            <person name="Simmons R."/>
            <person name="Seto K."/>
            <person name="Myers J."/>
            <person name="Bonds A."/>
            <person name="Quandt C.A."/>
            <person name="Barry K."/>
            <person name="Liu P."/>
            <person name="Grigoriev I."/>
            <person name="Longcore J.E."/>
            <person name="James T.Y."/>
        </authorList>
    </citation>
    <scope>NUCLEOTIDE SEQUENCE</scope>
    <source>
        <strain evidence="3">JEL0318</strain>
    </source>
</reference>
<dbReference type="EMBL" id="JADGJD010001424">
    <property type="protein sequence ID" value="KAJ3042386.1"/>
    <property type="molecule type" value="Genomic_DNA"/>
</dbReference>
<feature type="compositionally biased region" description="Polar residues" evidence="1">
    <location>
        <begin position="462"/>
        <end position="475"/>
    </location>
</feature>
<keyword evidence="4" id="KW-1185">Reference proteome</keyword>
<name>A0AAD5S6K1_9FUNG</name>
<dbReference type="SMART" id="SM00471">
    <property type="entry name" value="HDc"/>
    <property type="match status" value="1"/>
</dbReference>
<dbReference type="GO" id="GO:0006203">
    <property type="term" value="P:dGTP catabolic process"/>
    <property type="evidence" value="ECO:0007669"/>
    <property type="project" value="TreeGrafter"/>
</dbReference>
<dbReference type="GO" id="GO:0005634">
    <property type="term" value="C:nucleus"/>
    <property type="evidence" value="ECO:0007669"/>
    <property type="project" value="TreeGrafter"/>
</dbReference>
<evidence type="ECO:0000313" key="3">
    <source>
        <dbReference type="EMBL" id="KAJ3042386.1"/>
    </source>
</evidence>
<feature type="compositionally biased region" description="Basic residues" evidence="1">
    <location>
        <begin position="558"/>
        <end position="567"/>
    </location>
</feature>
<dbReference type="PANTHER" id="PTHR11373">
    <property type="entry name" value="DEOXYNUCLEOSIDE TRIPHOSPHATE TRIPHOSPHOHYDROLASE"/>
    <property type="match status" value="1"/>
</dbReference>
<organism evidence="3 4">
    <name type="scientific">Rhizophlyctis rosea</name>
    <dbReference type="NCBI Taxonomy" id="64517"/>
    <lineage>
        <taxon>Eukaryota</taxon>
        <taxon>Fungi</taxon>
        <taxon>Fungi incertae sedis</taxon>
        <taxon>Chytridiomycota</taxon>
        <taxon>Chytridiomycota incertae sedis</taxon>
        <taxon>Chytridiomycetes</taxon>
        <taxon>Rhizophlyctidales</taxon>
        <taxon>Rhizophlyctidaceae</taxon>
        <taxon>Rhizophlyctis</taxon>
    </lineage>
</organism>
<dbReference type="Pfam" id="PF01966">
    <property type="entry name" value="HD"/>
    <property type="match status" value="1"/>
</dbReference>
<dbReference type="GO" id="GO:0008832">
    <property type="term" value="F:dGTPase activity"/>
    <property type="evidence" value="ECO:0007669"/>
    <property type="project" value="TreeGrafter"/>
</dbReference>
<dbReference type="InterPro" id="IPR045509">
    <property type="entry name" value="HD_assoc_2"/>
</dbReference>
<dbReference type="Pfam" id="PF19276">
    <property type="entry name" value="HD_assoc_2"/>
    <property type="match status" value="1"/>
</dbReference>
<dbReference type="Gene3D" id="1.10.3210.10">
    <property type="entry name" value="Hypothetical protein af1432"/>
    <property type="match status" value="1"/>
</dbReference>
<dbReference type="Proteomes" id="UP001212841">
    <property type="component" value="Unassembled WGS sequence"/>
</dbReference>
<evidence type="ECO:0000313" key="4">
    <source>
        <dbReference type="Proteomes" id="UP001212841"/>
    </source>
</evidence>
<protein>
    <submittedName>
        <fullName evidence="3">SAM domain and HD</fullName>
    </submittedName>
</protein>
<comment type="caution">
    <text evidence="3">The sequence shown here is derived from an EMBL/GenBank/DDBJ whole genome shotgun (WGS) entry which is preliminary data.</text>
</comment>
<dbReference type="AlphaFoldDB" id="A0AAD5S6K1"/>
<feature type="domain" description="HD/PDEase" evidence="2">
    <location>
        <begin position="60"/>
        <end position="211"/>
    </location>
</feature>
<accession>A0AAD5S6K1</accession>